<keyword evidence="1" id="KW-1133">Transmembrane helix</keyword>
<dbReference type="Proteomes" id="UP001596122">
    <property type="component" value="Unassembled WGS sequence"/>
</dbReference>
<comment type="caution">
    <text evidence="2">The sequence shown here is derived from an EMBL/GenBank/DDBJ whole genome shotgun (WGS) entry which is preliminary data.</text>
</comment>
<organism evidence="2 3">
    <name type="scientific">Aquipuribacter nitratireducens</name>
    <dbReference type="NCBI Taxonomy" id="650104"/>
    <lineage>
        <taxon>Bacteria</taxon>
        <taxon>Bacillati</taxon>
        <taxon>Actinomycetota</taxon>
        <taxon>Actinomycetes</taxon>
        <taxon>Micrococcales</taxon>
        <taxon>Intrasporangiaceae</taxon>
        <taxon>Aquipuribacter</taxon>
    </lineage>
</organism>
<accession>A0ABW0GTE2</accession>
<sequence length="143" mass="13787">MPGARVLPPWGALTCAVVAGVEATAALVAAVLALLSGLGSGGWALGAAVAAAAGGVAYLLLRVSAAWWRGRTWQRGIFVTVQLLVALVALSVGSPALLSPGDAPRVALLTGAALLAAVTGLVGAAAAARVGPAGGAPRERPAP</sequence>
<reference evidence="3" key="1">
    <citation type="journal article" date="2019" name="Int. J. Syst. Evol. Microbiol.">
        <title>The Global Catalogue of Microorganisms (GCM) 10K type strain sequencing project: providing services to taxonomists for standard genome sequencing and annotation.</title>
        <authorList>
            <consortium name="The Broad Institute Genomics Platform"/>
            <consortium name="The Broad Institute Genome Sequencing Center for Infectious Disease"/>
            <person name="Wu L."/>
            <person name="Ma J."/>
        </authorList>
    </citation>
    <scope>NUCLEOTIDE SEQUENCE [LARGE SCALE GENOMIC DNA]</scope>
    <source>
        <strain evidence="3">CCUG 43114</strain>
    </source>
</reference>
<gene>
    <name evidence="2" type="ORF">ACFPJ6_17265</name>
</gene>
<name>A0ABW0GTE2_9MICO</name>
<keyword evidence="1" id="KW-0812">Transmembrane</keyword>
<keyword evidence="1" id="KW-0472">Membrane</keyword>
<keyword evidence="3" id="KW-1185">Reference proteome</keyword>
<evidence type="ECO:0000313" key="2">
    <source>
        <dbReference type="EMBL" id="MFC5382515.1"/>
    </source>
</evidence>
<feature type="transmembrane region" description="Helical" evidence="1">
    <location>
        <begin position="106"/>
        <end position="128"/>
    </location>
</feature>
<dbReference type="RefSeq" id="WP_340270137.1">
    <property type="nucleotide sequence ID" value="NZ_JBBEOG010000006.1"/>
</dbReference>
<feature type="transmembrane region" description="Helical" evidence="1">
    <location>
        <begin position="41"/>
        <end position="61"/>
    </location>
</feature>
<dbReference type="EMBL" id="JBHSLD010000028">
    <property type="protein sequence ID" value="MFC5382515.1"/>
    <property type="molecule type" value="Genomic_DNA"/>
</dbReference>
<feature type="transmembrane region" description="Helical" evidence="1">
    <location>
        <begin position="12"/>
        <end position="35"/>
    </location>
</feature>
<proteinExistence type="predicted"/>
<feature type="transmembrane region" description="Helical" evidence="1">
    <location>
        <begin position="73"/>
        <end position="94"/>
    </location>
</feature>
<protein>
    <submittedName>
        <fullName evidence="2">Uncharacterized protein</fullName>
    </submittedName>
</protein>
<evidence type="ECO:0000313" key="3">
    <source>
        <dbReference type="Proteomes" id="UP001596122"/>
    </source>
</evidence>
<evidence type="ECO:0000256" key="1">
    <source>
        <dbReference type="SAM" id="Phobius"/>
    </source>
</evidence>